<organism evidence="2 3">
    <name type="scientific">Phialocephala subalpina</name>
    <dbReference type="NCBI Taxonomy" id="576137"/>
    <lineage>
        <taxon>Eukaryota</taxon>
        <taxon>Fungi</taxon>
        <taxon>Dikarya</taxon>
        <taxon>Ascomycota</taxon>
        <taxon>Pezizomycotina</taxon>
        <taxon>Leotiomycetes</taxon>
        <taxon>Helotiales</taxon>
        <taxon>Mollisiaceae</taxon>
        <taxon>Phialocephala</taxon>
        <taxon>Phialocephala fortinii species complex</taxon>
    </lineage>
</organism>
<dbReference type="AlphaFoldDB" id="A0A1L7XGG4"/>
<reference evidence="2 3" key="1">
    <citation type="submission" date="2016-03" db="EMBL/GenBank/DDBJ databases">
        <authorList>
            <person name="Ploux O."/>
        </authorList>
    </citation>
    <scope>NUCLEOTIDE SEQUENCE [LARGE SCALE GENOMIC DNA]</scope>
    <source>
        <strain evidence="2 3">UAMH 11012</strain>
    </source>
</reference>
<feature type="region of interest" description="Disordered" evidence="1">
    <location>
        <begin position="1"/>
        <end position="52"/>
    </location>
</feature>
<protein>
    <submittedName>
        <fullName evidence="2">Uncharacterized protein</fullName>
    </submittedName>
</protein>
<gene>
    <name evidence="2" type="ORF">PAC_14036</name>
</gene>
<evidence type="ECO:0000256" key="1">
    <source>
        <dbReference type="SAM" id="MobiDB-lite"/>
    </source>
</evidence>
<keyword evidence="3" id="KW-1185">Reference proteome</keyword>
<accession>A0A1L7XGG4</accession>
<dbReference type="Proteomes" id="UP000184330">
    <property type="component" value="Unassembled WGS sequence"/>
</dbReference>
<proteinExistence type="predicted"/>
<feature type="compositionally biased region" description="Basic and acidic residues" evidence="1">
    <location>
        <begin position="40"/>
        <end position="52"/>
    </location>
</feature>
<sequence length="52" mass="5665">MTSSFTPPFLLAAKPKGKPSERDTDFGGRTARLSHCSKPPKTDKPKDTDFGN</sequence>
<dbReference type="EMBL" id="FJOG01000025">
    <property type="protein sequence ID" value="CZR64139.1"/>
    <property type="molecule type" value="Genomic_DNA"/>
</dbReference>
<evidence type="ECO:0000313" key="3">
    <source>
        <dbReference type="Proteomes" id="UP000184330"/>
    </source>
</evidence>
<evidence type="ECO:0000313" key="2">
    <source>
        <dbReference type="EMBL" id="CZR64139.1"/>
    </source>
</evidence>
<name>A0A1L7XGG4_9HELO</name>